<dbReference type="InterPro" id="IPR012677">
    <property type="entry name" value="Nucleotide-bd_a/b_plait_sf"/>
</dbReference>
<feature type="compositionally biased region" description="Low complexity" evidence="4">
    <location>
        <begin position="514"/>
        <end position="524"/>
    </location>
</feature>
<evidence type="ECO:0000256" key="4">
    <source>
        <dbReference type="SAM" id="MobiDB-lite"/>
    </source>
</evidence>
<evidence type="ECO:0000256" key="2">
    <source>
        <dbReference type="ARBA" id="ARBA00022884"/>
    </source>
</evidence>
<dbReference type="AlphaFoldDB" id="A0A0N4Z2F7"/>
<feature type="region of interest" description="Disordered" evidence="4">
    <location>
        <begin position="444"/>
        <end position="492"/>
    </location>
</feature>
<dbReference type="WBParaSite" id="PTRK_0000105200.2">
    <property type="protein sequence ID" value="PTRK_0000105200.2"/>
    <property type="gene ID" value="PTRK_0000105200"/>
</dbReference>
<evidence type="ECO:0000313" key="6">
    <source>
        <dbReference type="Proteomes" id="UP000038045"/>
    </source>
</evidence>
<evidence type="ECO:0000256" key="3">
    <source>
        <dbReference type="PROSITE-ProRule" id="PRU00176"/>
    </source>
</evidence>
<dbReference type="PROSITE" id="PS50102">
    <property type="entry name" value="RRM"/>
    <property type="match status" value="2"/>
</dbReference>
<feature type="compositionally biased region" description="Polar residues" evidence="4">
    <location>
        <begin position="525"/>
        <end position="545"/>
    </location>
</feature>
<dbReference type="PANTHER" id="PTHR24012">
    <property type="entry name" value="RNA BINDING PROTEIN"/>
    <property type="match status" value="1"/>
</dbReference>
<reference evidence="7" key="1">
    <citation type="submission" date="2017-02" db="UniProtKB">
        <authorList>
            <consortium name="WormBaseParasite"/>
        </authorList>
    </citation>
    <scope>IDENTIFICATION</scope>
</reference>
<organism evidence="6 7">
    <name type="scientific">Parastrongyloides trichosuri</name>
    <name type="common">Possum-specific nematode worm</name>
    <dbReference type="NCBI Taxonomy" id="131310"/>
    <lineage>
        <taxon>Eukaryota</taxon>
        <taxon>Metazoa</taxon>
        <taxon>Ecdysozoa</taxon>
        <taxon>Nematoda</taxon>
        <taxon>Chromadorea</taxon>
        <taxon>Rhabditida</taxon>
        <taxon>Tylenchina</taxon>
        <taxon>Panagrolaimomorpha</taxon>
        <taxon>Strongyloidoidea</taxon>
        <taxon>Strongyloididae</taxon>
        <taxon>Parastrongyloides</taxon>
    </lineage>
</organism>
<dbReference type="Proteomes" id="UP000038045">
    <property type="component" value="Unplaced"/>
</dbReference>
<feature type="region of interest" description="Disordered" evidence="4">
    <location>
        <begin position="514"/>
        <end position="563"/>
    </location>
</feature>
<dbReference type="InterPro" id="IPR035979">
    <property type="entry name" value="RBD_domain_sf"/>
</dbReference>
<feature type="compositionally biased region" description="Polar residues" evidence="4">
    <location>
        <begin position="459"/>
        <end position="476"/>
    </location>
</feature>
<feature type="domain" description="RRM" evidence="5">
    <location>
        <begin position="167"/>
        <end position="240"/>
    </location>
</feature>
<name>A0A0N4Z2F7_PARTI</name>
<protein>
    <submittedName>
        <fullName evidence="7">RRM domain-containing protein</fullName>
    </submittedName>
</protein>
<evidence type="ECO:0000313" key="7">
    <source>
        <dbReference type="WBParaSite" id="PTRK_0000105200.2"/>
    </source>
</evidence>
<dbReference type="SMART" id="SM00360">
    <property type="entry name" value="RRM"/>
    <property type="match status" value="2"/>
</dbReference>
<keyword evidence="1" id="KW-0677">Repeat</keyword>
<dbReference type="STRING" id="131310.A0A0N4Z2F7"/>
<accession>A0A0N4Z2F7</accession>
<dbReference type="Gene3D" id="3.30.70.330">
    <property type="match status" value="2"/>
</dbReference>
<dbReference type="Pfam" id="PF00076">
    <property type="entry name" value="RRM_1"/>
    <property type="match status" value="2"/>
</dbReference>
<feature type="domain" description="RRM" evidence="5">
    <location>
        <begin position="252"/>
        <end position="332"/>
    </location>
</feature>
<dbReference type="InterPro" id="IPR000504">
    <property type="entry name" value="RRM_dom"/>
</dbReference>
<sequence>MQDNIKESQNLEMSDSELSNLKRRQGKLRYLNITKDIPFKFTPPTVKNNSYKNIKSSKYFNSSDNYNNYKSTNDSNMVYSNNNHINTPQVNNPNVNSYNYQQQQQQRSMSGSYQNTYNSGNRFNKNFQYKNDRQPYNNIYNRAPQPQYQGTMNQGNNNKDDGTLSNTNLYIRNLTQETTDDSLKELCEKFGEIVSTKAIMDKQTNTCRGFGFVKFNNVEDAQKAMNGLSEQGLHVTQARVNKNGSEDNADSTNLYIANLPNGYTEDMLHALCANEGADVISTRILRDDAGESRCVGFARVESKERCEQIINKYNGKILEGTKEPLLVKLAATAKKNSKSRIYGNIHHINNYYLGQRNFSGMMRNSGMQGYPQNPIVAHPIAVENPYYNYPPPTGPMVDRQSNPNAHGMNRVSNTPHTTPRIPYPNLQAPHYPNASIPSGGPHYQVMAPGNHPQGYGTPQMMTTYQNSETPQVNQGPPSAEGTPNQVPQGYYQGYPFYQGQTYVQYGVDVQQMHLQQQQQQNNPQYSNGTANANVSRNEGDSQQYENAGVRGGQISNNNNKEKK</sequence>
<feature type="compositionally biased region" description="Polar residues" evidence="4">
    <location>
        <begin position="553"/>
        <end position="563"/>
    </location>
</feature>
<dbReference type="GO" id="GO:0003723">
    <property type="term" value="F:RNA binding"/>
    <property type="evidence" value="ECO:0007669"/>
    <property type="project" value="UniProtKB-UniRule"/>
</dbReference>
<proteinExistence type="predicted"/>
<keyword evidence="2 3" id="KW-0694">RNA-binding</keyword>
<feature type="compositionally biased region" description="Low complexity" evidence="4">
    <location>
        <begin position="483"/>
        <end position="492"/>
    </location>
</feature>
<keyword evidence="6" id="KW-1185">Reference proteome</keyword>
<dbReference type="SUPFAM" id="SSF54928">
    <property type="entry name" value="RNA-binding domain, RBD"/>
    <property type="match status" value="1"/>
</dbReference>
<evidence type="ECO:0000256" key="1">
    <source>
        <dbReference type="ARBA" id="ARBA00022737"/>
    </source>
</evidence>
<evidence type="ECO:0000259" key="5">
    <source>
        <dbReference type="PROSITE" id="PS50102"/>
    </source>
</evidence>